<dbReference type="AlphaFoldDB" id="A0A1I3Z0E5"/>
<dbReference type="EMBL" id="FOSL01000005">
    <property type="protein sequence ID" value="SFK37567.1"/>
    <property type="molecule type" value="Genomic_DNA"/>
</dbReference>
<dbReference type="PROSITE" id="PS51186">
    <property type="entry name" value="GNAT"/>
    <property type="match status" value="1"/>
</dbReference>
<sequence>MLIRYETPADFDAIHELTSIAFKSMAFSDGSEADIIRALRADGDLTISLVAEENGEVIGHVAFSQVTIDGSHGGWFGLGPIAVKPELQRQGIGKALIAEGLRLLEERGASGCALIGNPEVYSRAGFASDGQLKYQDVDTKFVQRIVLRGPAPSGALKFAPAFGD</sequence>
<dbReference type="RefSeq" id="WP_149760301.1">
    <property type="nucleotide sequence ID" value="NZ_BSPE01000056.1"/>
</dbReference>
<organism evidence="2 3">
    <name type="scientific">Neomesorhizobium albiziae</name>
    <dbReference type="NCBI Taxonomy" id="335020"/>
    <lineage>
        <taxon>Bacteria</taxon>
        <taxon>Pseudomonadati</taxon>
        <taxon>Pseudomonadota</taxon>
        <taxon>Alphaproteobacteria</taxon>
        <taxon>Hyphomicrobiales</taxon>
        <taxon>Phyllobacteriaceae</taxon>
        <taxon>Neomesorhizobium</taxon>
    </lineage>
</organism>
<evidence type="ECO:0000259" key="1">
    <source>
        <dbReference type="PROSITE" id="PS51186"/>
    </source>
</evidence>
<dbReference type="Proteomes" id="UP000323300">
    <property type="component" value="Unassembled WGS sequence"/>
</dbReference>
<gene>
    <name evidence="2" type="ORF">SAMN04488498_105294</name>
</gene>
<dbReference type="PANTHER" id="PTHR43617">
    <property type="entry name" value="L-AMINO ACID N-ACETYLTRANSFERASE"/>
    <property type="match status" value="1"/>
</dbReference>
<dbReference type="PANTHER" id="PTHR43617:SF2">
    <property type="entry name" value="UPF0039 PROTEIN SLL0451"/>
    <property type="match status" value="1"/>
</dbReference>
<feature type="domain" description="N-acetyltransferase" evidence="1">
    <location>
        <begin position="1"/>
        <end position="152"/>
    </location>
</feature>
<name>A0A1I3Z0E5_9HYPH</name>
<dbReference type="InterPro" id="IPR000182">
    <property type="entry name" value="GNAT_dom"/>
</dbReference>
<protein>
    <submittedName>
        <fullName evidence="2">Putative acetyltransferase</fullName>
    </submittedName>
</protein>
<dbReference type="InterPro" id="IPR016181">
    <property type="entry name" value="Acyl_CoA_acyltransferase"/>
</dbReference>
<reference evidence="2 3" key="1">
    <citation type="submission" date="2016-10" db="EMBL/GenBank/DDBJ databases">
        <authorList>
            <person name="Varghese N."/>
            <person name="Submissions S."/>
        </authorList>
    </citation>
    <scope>NUCLEOTIDE SEQUENCE [LARGE SCALE GENOMIC DNA]</scope>
    <source>
        <strain evidence="2 3">DSM 21822</strain>
    </source>
</reference>
<keyword evidence="2" id="KW-0808">Transferase</keyword>
<dbReference type="Pfam" id="PF00583">
    <property type="entry name" value="Acetyltransf_1"/>
    <property type="match status" value="1"/>
</dbReference>
<accession>A0A1I3Z0E5</accession>
<dbReference type="GO" id="GO:0016747">
    <property type="term" value="F:acyltransferase activity, transferring groups other than amino-acyl groups"/>
    <property type="evidence" value="ECO:0007669"/>
    <property type="project" value="InterPro"/>
</dbReference>
<dbReference type="CDD" id="cd04301">
    <property type="entry name" value="NAT_SF"/>
    <property type="match status" value="1"/>
</dbReference>
<keyword evidence="3" id="KW-1185">Reference proteome</keyword>
<dbReference type="Gene3D" id="3.40.630.30">
    <property type="match status" value="1"/>
</dbReference>
<dbReference type="SUPFAM" id="SSF55729">
    <property type="entry name" value="Acyl-CoA N-acyltransferases (Nat)"/>
    <property type="match status" value="1"/>
</dbReference>
<proteinExistence type="predicted"/>
<evidence type="ECO:0000313" key="2">
    <source>
        <dbReference type="EMBL" id="SFK37567.1"/>
    </source>
</evidence>
<dbReference type="OrthoDB" id="9797178at2"/>
<evidence type="ECO:0000313" key="3">
    <source>
        <dbReference type="Proteomes" id="UP000323300"/>
    </source>
</evidence>
<dbReference type="InterPro" id="IPR050276">
    <property type="entry name" value="MshD_Acetyltransferase"/>
</dbReference>